<dbReference type="Proteomes" id="UP001056681">
    <property type="component" value="Chromosome"/>
</dbReference>
<accession>A0ABY4T412</accession>
<dbReference type="InterPro" id="IPR052931">
    <property type="entry name" value="Prophage_regulatory_activator"/>
</dbReference>
<gene>
    <name evidence="1" type="ORF">IM816_05970</name>
</gene>
<reference evidence="1" key="1">
    <citation type="submission" date="2020-10" db="EMBL/GenBank/DDBJ databases">
        <title>Whole-genome sequence of Luteibacter sp. EIF3.</title>
        <authorList>
            <person name="Friedrich I."/>
            <person name="Hertel R."/>
            <person name="Daniel R."/>
        </authorList>
    </citation>
    <scope>NUCLEOTIDE SEQUENCE</scope>
    <source>
        <strain evidence="1">EIF3</strain>
    </source>
</reference>
<proteinExistence type="predicted"/>
<dbReference type="Gene3D" id="1.10.238.160">
    <property type="match status" value="1"/>
</dbReference>
<protein>
    <submittedName>
        <fullName evidence="1">AlpA family transcriptional regulator</fullName>
    </submittedName>
</protein>
<dbReference type="PANTHER" id="PTHR36154">
    <property type="entry name" value="DNA-BINDING TRANSCRIPTIONAL ACTIVATOR ALPA"/>
    <property type="match status" value="1"/>
</dbReference>
<keyword evidence="2" id="KW-1185">Reference proteome</keyword>
<dbReference type="Pfam" id="PF05930">
    <property type="entry name" value="Phage_AlpA"/>
    <property type="match status" value="1"/>
</dbReference>
<organism evidence="1 2">
    <name type="scientific">Luteibacter flocculans</name>
    <dbReference type="NCBI Taxonomy" id="2780091"/>
    <lineage>
        <taxon>Bacteria</taxon>
        <taxon>Pseudomonadati</taxon>
        <taxon>Pseudomonadota</taxon>
        <taxon>Gammaproteobacteria</taxon>
        <taxon>Lysobacterales</taxon>
        <taxon>Rhodanobacteraceae</taxon>
        <taxon>Luteibacter</taxon>
    </lineage>
</organism>
<evidence type="ECO:0000313" key="2">
    <source>
        <dbReference type="Proteomes" id="UP001056681"/>
    </source>
</evidence>
<dbReference type="EMBL" id="CP063231">
    <property type="protein sequence ID" value="URL59643.1"/>
    <property type="molecule type" value="Genomic_DNA"/>
</dbReference>
<name>A0ABY4T412_9GAMM</name>
<evidence type="ECO:0000313" key="1">
    <source>
        <dbReference type="EMBL" id="URL59643.1"/>
    </source>
</evidence>
<dbReference type="InterPro" id="IPR010260">
    <property type="entry name" value="AlpA"/>
</dbReference>
<sequence length="78" mass="8622">MTHVSHVSGPFVPENSIKFLRLPAVCERTGLSRSQVYRLEAAGKFPRRVKLALSTSAWVEAEIQLWAADRIAASRGEA</sequence>
<dbReference type="PANTHER" id="PTHR36154:SF1">
    <property type="entry name" value="DNA-BINDING TRANSCRIPTIONAL ACTIVATOR ALPA"/>
    <property type="match status" value="1"/>
</dbReference>
<dbReference type="RefSeq" id="WP_250340165.1">
    <property type="nucleotide sequence ID" value="NZ_CP063231.1"/>
</dbReference>